<keyword evidence="2" id="KW-0479">Metal-binding</keyword>
<keyword evidence="7" id="KW-1185">Reference proteome</keyword>
<accession>A0A7X3S970</accession>
<dbReference type="EMBL" id="WUMV01000008">
    <property type="protein sequence ID" value="MXN66539.1"/>
    <property type="molecule type" value="Genomic_DNA"/>
</dbReference>
<evidence type="ECO:0000256" key="4">
    <source>
        <dbReference type="ARBA" id="ARBA00022833"/>
    </source>
</evidence>
<dbReference type="GO" id="GO:0046872">
    <property type="term" value="F:metal ion binding"/>
    <property type="evidence" value="ECO:0007669"/>
    <property type="project" value="UniProtKB-KW"/>
</dbReference>
<evidence type="ECO:0000256" key="3">
    <source>
        <dbReference type="ARBA" id="ARBA00022801"/>
    </source>
</evidence>
<sequence length="238" mass="26289">MRISDMNWMDVEKRVAEDDRCILPIGSTEQHAQLSLSVDSILAERVSLEAAEPLDIPVFPVMPYGLAPYFAAYPGTVTLRVETLISVIRDVVSSLERSGFRRILIVNGHGGNQPAGAVANEMMLDLPHVSIKFHNWWNAPKTWAKVQSVDPSGSHANWMENYPWTRLAHAPAPRPDTPKPAPDMISTKAAAPEIARDILGDGAFGGDYQKADEIMLEIWKTGVEEVRAALEGPWPIRS</sequence>
<protein>
    <submittedName>
        <fullName evidence="6">Creatininase family protein</fullName>
    </submittedName>
</protein>
<evidence type="ECO:0000313" key="7">
    <source>
        <dbReference type="Proteomes" id="UP000433101"/>
    </source>
</evidence>
<keyword evidence="4" id="KW-0862">Zinc</keyword>
<gene>
    <name evidence="6" type="ORF">GR183_16610</name>
</gene>
<dbReference type="GO" id="GO:0009231">
    <property type="term" value="P:riboflavin biosynthetic process"/>
    <property type="evidence" value="ECO:0007669"/>
    <property type="project" value="TreeGrafter"/>
</dbReference>
<proteinExistence type="inferred from homology"/>
<name>A0A7X3S970_9HYPH</name>
<comment type="cofactor">
    <cofactor evidence="1">
        <name>Zn(2+)</name>
        <dbReference type="ChEBI" id="CHEBI:29105"/>
    </cofactor>
</comment>
<evidence type="ECO:0000256" key="2">
    <source>
        <dbReference type="ARBA" id="ARBA00022723"/>
    </source>
</evidence>
<evidence type="ECO:0000256" key="5">
    <source>
        <dbReference type="ARBA" id="ARBA00024029"/>
    </source>
</evidence>
<reference evidence="6 7" key="1">
    <citation type="submission" date="2019-12" db="EMBL/GenBank/DDBJ databases">
        <authorList>
            <person name="Li M."/>
        </authorList>
    </citation>
    <scope>NUCLEOTIDE SEQUENCE [LARGE SCALE GENOMIC DNA]</scope>
    <source>
        <strain evidence="6 7">GBMRC 2046</strain>
    </source>
</reference>
<organism evidence="6 7">
    <name type="scientific">Stappia sediminis</name>
    <dbReference type="NCBI Taxonomy" id="2692190"/>
    <lineage>
        <taxon>Bacteria</taxon>
        <taxon>Pseudomonadati</taxon>
        <taxon>Pseudomonadota</taxon>
        <taxon>Alphaproteobacteria</taxon>
        <taxon>Hyphomicrobiales</taxon>
        <taxon>Stappiaceae</taxon>
        <taxon>Stappia</taxon>
    </lineage>
</organism>
<dbReference type="InterPro" id="IPR003785">
    <property type="entry name" value="Creatininase/forma_Hydrolase"/>
</dbReference>
<dbReference type="InterPro" id="IPR024087">
    <property type="entry name" value="Creatininase-like_sf"/>
</dbReference>
<dbReference type="Proteomes" id="UP000433101">
    <property type="component" value="Unassembled WGS sequence"/>
</dbReference>
<dbReference type="Gene3D" id="3.40.50.10310">
    <property type="entry name" value="Creatininase"/>
    <property type="match status" value="1"/>
</dbReference>
<dbReference type="SUPFAM" id="SSF102215">
    <property type="entry name" value="Creatininase"/>
    <property type="match status" value="1"/>
</dbReference>
<dbReference type="GO" id="GO:0016811">
    <property type="term" value="F:hydrolase activity, acting on carbon-nitrogen (but not peptide) bonds, in linear amides"/>
    <property type="evidence" value="ECO:0007669"/>
    <property type="project" value="TreeGrafter"/>
</dbReference>
<comment type="similarity">
    <text evidence="5">Belongs to the creatininase superfamily.</text>
</comment>
<dbReference type="RefSeq" id="WP_160776795.1">
    <property type="nucleotide sequence ID" value="NZ_WUMV01000008.1"/>
</dbReference>
<dbReference type="PANTHER" id="PTHR35005:SF1">
    <property type="entry name" value="2-AMINO-5-FORMYLAMINO-6-RIBOSYLAMINOPYRIMIDIN-4(3H)-ONE 5'-MONOPHOSPHATE DEFORMYLASE"/>
    <property type="match status" value="1"/>
</dbReference>
<comment type="caution">
    <text evidence="6">The sequence shown here is derived from an EMBL/GenBank/DDBJ whole genome shotgun (WGS) entry which is preliminary data.</text>
</comment>
<evidence type="ECO:0000256" key="1">
    <source>
        <dbReference type="ARBA" id="ARBA00001947"/>
    </source>
</evidence>
<keyword evidence="3" id="KW-0378">Hydrolase</keyword>
<dbReference type="PANTHER" id="PTHR35005">
    <property type="entry name" value="3-DEHYDRO-SCYLLO-INOSOSE HYDROLASE"/>
    <property type="match status" value="1"/>
</dbReference>
<dbReference type="Pfam" id="PF02633">
    <property type="entry name" value="Creatininase"/>
    <property type="match status" value="1"/>
</dbReference>
<dbReference type="AlphaFoldDB" id="A0A7X3S970"/>
<evidence type="ECO:0000313" key="6">
    <source>
        <dbReference type="EMBL" id="MXN66539.1"/>
    </source>
</evidence>